<proteinExistence type="predicted"/>
<evidence type="ECO:0000256" key="3">
    <source>
        <dbReference type="SAM" id="SignalP"/>
    </source>
</evidence>
<gene>
    <name evidence="4" type="ORF">LQ318_03155</name>
</gene>
<dbReference type="RefSeq" id="WP_265787446.1">
    <property type="nucleotide sequence ID" value="NZ_BAABRS010000001.1"/>
</dbReference>
<keyword evidence="5" id="KW-1185">Reference proteome</keyword>
<sequence length="413" mass="48129">MKHSLSLLSVFLLFCTTQSFAQLDEKSDYEIQQSFKAEYEEFQEKIDTVSISDSARAITEDIEAFDETYSPHEELLDKALYPNTYEQQIAELRKASESTANRLAKMEEQDEQLTTLEIRLLAYQEHVHQLTQQADSLKKAMEESIQSERQLSGMVQNYRQNLEERDELILAFIDSTVVAYEQMDLEALAQLEELNKKRRLDDNGDVLTLLRDISAENVNILEENTSRLYLEDYMRMYEVQQRFDRMWSQLGDKITEVYGGDNAETLSQEVNNNLQEWEQLLQENTLASMQDSLREKGINIDGLNNKSEFYASLNSYLDSAIQRSKEGASQTDYEHYRSFQDFWNPIERRWSSNFVNADFMTDDQMMTISEKTDTWSRHAEPESNTMLYLFIGTGIIALILGGFLIREKRSKKG</sequence>
<feature type="coiled-coil region" evidence="1">
    <location>
        <begin position="89"/>
        <end position="147"/>
    </location>
</feature>
<dbReference type="EMBL" id="JAJNDC010000001">
    <property type="protein sequence ID" value="MCW9711893.1"/>
    <property type="molecule type" value="Genomic_DNA"/>
</dbReference>
<feature type="chain" id="PRO_5046311307" description="LPXTG-motif cell wall anchor domain-containing protein" evidence="3">
    <location>
        <begin position="22"/>
        <end position="413"/>
    </location>
</feature>
<evidence type="ECO:0000313" key="4">
    <source>
        <dbReference type="EMBL" id="MCW9711893.1"/>
    </source>
</evidence>
<evidence type="ECO:0008006" key="6">
    <source>
        <dbReference type="Google" id="ProtNLM"/>
    </source>
</evidence>
<evidence type="ECO:0000313" key="5">
    <source>
        <dbReference type="Proteomes" id="UP001207337"/>
    </source>
</evidence>
<evidence type="ECO:0000256" key="2">
    <source>
        <dbReference type="SAM" id="Phobius"/>
    </source>
</evidence>
<organism evidence="4 5">
    <name type="scientific">Fodinibius salicampi</name>
    <dbReference type="NCBI Taxonomy" id="1920655"/>
    <lineage>
        <taxon>Bacteria</taxon>
        <taxon>Pseudomonadati</taxon>
        <taxon>Balneolota</taxon>
        <taxon>Balneolia</taxon>
        <taxon>Balneolales</taxon>
        <taxon>Balneolaceae</taxon>
        <taxon>Fodinibius</taxon>
    </lineage>
</organism>
<accession>A0ABT3PVM2</accession>
<comment type="caution">
    <text evidence="4">The sequence shown here is derived from an EMBL/GenBank/DDBJ whole genome shotgun (WGS) entry which is preliminary data.</text>
</comment>
<keyword evidence="2" id="KW-0812">Transmembrane</keyword>
<keyword evidence="3" id="KW-0732">Signal</keyword>
<reference evidence="4 5" key="1">
    <citation type="submission" date="2021-11" db="EMBL/GenBank/DDBJ databases">
        <title>Aliifidinibius sp. nov., a new bacterium isolated from saline soil.</title>
        <authorList>
            <person name="Galisteo C."/>
            <person name="De La Haba R."/>
            <person name="Sanchez-Porro C."/>
            <person name="Ventosa A."/>
        </authorList>
    </citation>
    <scope>NUCLEOTIDE SEQUENCE [LARGE SCALE GENOMIC DNA]</scope>
    <source>
        <strain evidence="4 5">KACC 190600</strain>
    </source>
</reference>
<name>A0ABT3PVM2_9BACT</name>
<keyword evidence="2" id="KW-1133">Transmembrane helix</keyword>
<dbReference type="Proteomes" id="UP001207337">
    <property type="component" value="Unassembled WGS sequence"/>
</dbReference>
<protein>
    <recommendedName>
        <fullName evidence="6">LPXTG-motif cell wall anchor domain-containing protein</fullName>
    </recommendedName>
</protein>
<feature type="signal peptide" evidence="3">
    <location>
        <begin position="1"/>
        <end position="21"/>
    </location>
</feature>
<keyword evidence="1" id="KW-0175">Coiled coil</keyword>
<keyword evidence="2" id="KW-0472">Membrane</keyword>
<evidence type="ECO:0000256" key="1">
    <source>
        <dbReference type="SAM" id="Coils"/>
    </source>
</evidence>
<feature type="transmembrane region" description="Helical" evidence="2">
    <location>
        <begin position="386"/>
        <end position="405"/>
    </location>
</feature>